<evidence type="ECO:0000313" key="1">
    <source>
        <dbReference type="EMBL" id="JAD43271.1"/>
    </source>
</evidence>
<sequence length="26" mass="2911">MYIAATTKIIRGFTGPTDMHTITSKR</sequence>
<name>A0A0A8ZWQ4_ARUDO</name>
<protein>
    <submittedName>
        <fullName evidence="1">Uncharacterized protein</fullName>
    </submittedName>
</protein>
<proteinExistence type="predicted"/>
<dbReference type="AlphaFoldDB" id="A0A0A8ZWQ4"/>
<accession>A0A0A8ZWQ4</accession>
<dbReference type="EMBL" id="GBRH01254624">
    <property type="protein sequence ID" value="JAD43271.1"/>
    <property type="molecule type" value="Transcribed_RNA"/>
</dbReference>
<organism evidence="1">
    <name type="scientific">Arundo donax</name>
    <name type="common">Giant reed</name>
    <name type="synonym">Donax arundinaceus</name>
    <dbReference type="NCBI Taxonomy" id="35708"/>
    <lineage>
        <taxon>Eukaryota</taxon>
        <taxon>Viridiplantae</taxon>
        <taxon>Streptophyta</taxon>
        <taxon>Embryophyta</taxon>
        <taxon>Tracheophyta</taxon>
        <taxon>Spermatophyta</taxon>
        <taxon>Magnoliopsida</taxon>
        <taxon>Liliopsida</taxon>
        <taxon>Poales</taxon>
        <taxon>Poaceae</taxon>
        <taxon>PACMAD clade</taxon>
        <taxon>Arundinoideae</taxon>
        <taxon>Arundineae</taxon>
        <taxon>Arundo</taxon>
    </lineage>
</organism>
<reference evidence="1" key="1">
    <citation type="submission" date="2014-09" db="EMBL/GenBank/DDBJ databases">
        <authorList>
            <person name="Magalhaes I.L.F."/>
            <person name="Oliveira U."/>
            <person name="Santos F.R."/>
            <person name="Vidigal T.H.D.A."/>
            <person name="Brescovit A.D."/>
            <person name="Santos A.J."/>
        </authorList>
    </citation>
    <scope>NUCLEOTIDE SEQUENCE</scope>
    <source>
        <tissue evidence="1">Shoot tissue taken approximately 20 cm above the soil surface</tissue>
    </source>
</reference>
<reference evidence="1" key="2">
    <citation type="journal article" date="2015" name="Data Brief">
        <title>Shoot transcriptome of the giant reed, Arundo donax.</title>
        <authorList>
            <person name="Barrero R.A."/>
            <person name="Guerrero F.D."/>
            <person name="Moolhuijzen P."/>
            <person name="Goolsby J.A."/>
            <person name="Tidwell J."/>
            <person name="Bellgard S.E."/>
            <person name="Bellgard M.I."/>
        </authorList>
    </citation>
    <scope>NUCLEOTIDE SEQUENCE</scope>
    <source>
        <tissue evidence="1">Shoot tissue taken approximately 20 cm above the soil surface</tissue>
    </source>
</reference>